<dbReference type="GO" id="GO:0051301">
    <property type="term" value="P:cell division"/>
    <property type="evidence" value="ECO:0007669"/>
    <property type="project" value="UniProtKB-KW"/>
</dbReference>
<dbReference type="InterPro" id="IPR016901">
    <property type="entry name" value="APC10/Doc1"/>
</dbReference>
<dbReference type="Proteomes" id="UP001276659">
    <property type="component" value="Unassembled WGS sequence"/>
</dbReference>
<feature type="compositionally biased region" description="Low complexity" evidence="6">
    <location>
        <begin position="249"/>
        <end position="265"/>
    </location>
</feature>
<evidence type="ECO:0000256" key="5">
    <source>
        <dbReference type="ARBA" id="ARBA00023306"/>
    </source>
</evidence>
<gene>
    <name evidence="8" type="ORF">OEA41_001682</name>
</gene>
<feature type="compositionally biased region" description="Gly residues" evidence="6">
    <location>
        <begin position="222"/>
        <end position="240"/>
    </location>
</feature>
<comment type="caution">
    <text evidence="8">The sequence shown here is derived from an EMBL/GenBank/DDBJ whole genome shotgun (WGS) entry which is preliminary data.</text>
</comment>
<keyword evidence="3" id="KW-0498">Mitosis</keyword>
<keyword evidence="9" id="KW-1185">Reference proteome</keyword>
<dbReference type="GO" id="GO:0070979">
    <property type="term" value="P:protein K11-linked ubiquitination"/>
    <property type="evidence" value="ECO:0007669"/>
    <property type="project" value="TreeGrafter"/>
</dbReference>
<proteinExistence type="inferred from homology"/>
<evidence type="ECO:0000259" key="7">
    <source>
        <dbReference type="PROSITE" id="PS51284"/>
    </source>
</evidence>
<dbReference type="GO" id="GO:0031145">
    <property type="term" value="P:anaphase-promoting complex-dependent catabolic process"/>
    <property type="evidence" value="ECO:0007669"/>
    <property type="project" value="InterPro"/>
</dbReference>
<keyword evidence="2" id="KW-0132">Cell division</keyword>
<comment type="similarity">
    <text evidence="1">Belongs to the APC10 family.</text>
</comment>
<accession>A0AAE0DLQ3</accession>
<keyword evidence="5" id="KW-0131">Cell cycle</keyword>
<dbReference type="SMART" id="SM01337">
    <property type="entry name" value="APC10"/>
    <property type="match status" value="1"/>
</dbReference>
<organism evidence="8 9">
    <name type="scientific">Lepraria neglecta</name>
    <dbReference type="NCBI Taxonomy" id="209136"/>
    <lineage>
        <taxon>Eukaryota</taxon>
        <taxon>Fungi</taxon>
        <taxon>Dikarya</taxon>
        <taxon>Ascomycota</taxon>
        <taxon>Pezizomycotina</taxon>
        <taxon>Lecanoromycetes</taxon>
        <taxon>OSLEUM clade</taxon>
        <taxon>Lecanoromycetidae</taxon>
        <taxon>Lecanorales</taxon>
        <taxon>Lecanorineae</taxon>
        <taxon>Stereocaulaceae</taxon>
        <taxon>Lepraria</taxon>
    </lineage>
</organism>
<evidence type="ECO:0000256" key="6">
    <source>
        <dbReference type="SAM" id="MobiDB-lite"/>
    </source>
</evidence>
<name>A0AAE0DLQ3_9LECA</name>
<feature type="region of interest" description="Disordered" evidence="6">
    <location>
        <begin position="219"/>
        <end position="265"/>
    </location>
</feature>
<dbReference type="InterPro" id="IPR008979">
    <property type="entry name" value="Galactose-bd-like_sf"/>
</dbReference>
<evidence type="ECO:0000256" key="3">
    <source>
        <dbReference type="ARBA" id="ARBA00022776"/>
    </source>
</evidence>
<dbReference type="GO" id="GO:0005680">
    <property type="term" value="C:anaphase-promoting complex"/>
    <property type="evidence" value="ECO:0007669"/>
    <property type="project" value="InterPro"/>
</dbReference>
<evidence type="ECO:0000256" key="4">
    <source>
        <dbReference type="ARBA" id="ARBA00022786"/>
    </source>
</evidence>
<evidence type="ECO:0000256" key="2">
    <source>
        <dbReference type="ARBA" id="ARBA00022618"/>
    </source>
</evidence>
<evidence type="ECO:0000313" key="9">
    <source>
        <dbReference type="Proteomes" id="UP001276659"/>
    </source>
</evidence>
<protein>
    <recommendedName>
        <fullName evidence="7">DOC domain-containing protein</fullName>
    </recommendedName>
</protein>
<evidence type="ECO:0000313" key="8">
    <source>
        <dbReference type="EMBL" id="KAK3174436.1"/>
    </source>
</evidence>
<dbReference type="PANTHER" id="PTHR12936:SF0">
    <property type="entry name" value="ANAPHASE-PROMOTING COMPLEX SUBUNIT 10"/>
    <property type="match status" value="1"/>
</dbReference>
<dbReference type="Pfam" id="PF03256">
    <property type="entry name" value="ANAPC10"/>
    <property type="match status" value="1"/>
</dbReference>
<dbReference type="SUPFAM" id="SSF49785">
    <property type="entry name" value="Galactose-binding domain-like"/>
    <property type="match status" value="1"/>
</dbReference>
<dbReference type="PANTHER" id="PTHR12936">
    <property type="entry name" value="ANAPHASE-PROMOTING COMPLEX 10"/>
    <property type="match status" value="1"/>
</dbReference>
<feature type="compositionally biased region" description="Pro residues" evidence="6">
    <location>
        <begin position="56"/>
        <end position="67"/>
    </location>
</feature>
<dbReference type="EMBL" id="JASNWA010000006">
    <property type="protein sequence ID" value="KAK3174436.1"/>
    <property type="molecule type" value="Genomic_DNA"/>
</dbReference>
<dbReference type="AlphaFoldDB" id="A0AAE0DLQ3"/>
<dbReference type="PROSITE" id="PS51284">
    <property type="entry name" value="DOC"/>
    <property type="match status" value="1"/>
</dbReference>
<evidence type="ECO:0000256" key="1">
    <source>
        <dbReference type="ARBA" id="ARBA00006762"/>
    </source>
</evidence>
<keyword evidence="4" id="KW-0833">Ubl conjugation pathway</keyword>
<dbReference type="Gene3D" id="2.60.120.260">
    <property type="entry name" value="Galactose-binding domain-like"/>
    <property type="match status" value="1"/>
</dbReference>
<feature type="region of interest" description="Disordered" evidence="6">
    <location>
        <begin position="49"/>
        <end position="68"/>
    </location>
</feature>
<feature type="domain" description="DOC" evidence="7">
    <location>
        <begin position="48"/>
        <end position="235"/>
    </location>
</feature>
<reference evidence="8" key="1">
    <citation type="submission" date="2022-11" db="EMBL/GenBank/DDBJ databases">
        <title>Chromosomal genome sequence assembly and mating type (MAT) locus characterization of the leprose asexual lichenized fungus Lepraria neglecta (Nyl.) Erichsen.</title>
        <authorList>
            <person name="Allen J.L."/>
            <person name="Pfeffer B."/>
        </authorList>
    </citation>
    <scope>NUCLEOTIDE SEQUENCE</scope>
    <source>
        <strain evidence="8">Allen 5258</strain>
    </source>
</reference>
<dbReference type="InterPro" id="IPR004939">
    <property type="entry name" value="APC_su10/DOC_dom"/>
</dbReference>
<dbReference type="CDD" id="cd08366">
    <property type="entry name" value="APC10"/>
    <property type="match status" value="1"/>
</dbReference>
<sequence length="265" mass="29150">MANIAANSPTNHADHDPNTLQEMVDDADVDEMTEEDPLTLDPSTLSLVLPHHTFSPPSPPTRPAPPPHLREISSLASWQVSTSKPNCGIDALLSHSPSHFWQSDGPQPHLLTIHFCKLVKIVKMRVYLDFLLDESYTPTRMSFWGGTGLHDLLPFAEWRGEEPRGWVDVDLDGVGIGGKAELRAFIVQVRVLENHQNGKDTHVRGVQIFARDEREVPRQGMGWDGIGGGGGSGKGKGEGPNEGDEEVGVGEPPEWPEWMGEPEIR</sequence>